<dbReference type="InterPro" id="IPR003782">
    <property type="entry name" value="SCO1/SenC"/>
</dbReference>
<dbReference type="Gene3D" id="3.40.30.10">
    <property type="entry name" value="Glutaredoxin"/>
    <property type="match status" value="1"/>
</dbReference>
<evidence type="ECO:0000256" key="4">
    <source>
        <dbReference type="ARBA" id="ARBA00022792"/>
    </source>
</evidence>
<dbReference type="PANTHER" id="PTHR12151:SF5">
    <property type="entry name" value="AT19154P"/>
    <property type="match status" value="1"/>
</dbReference>
<dbReference type="Proteomes" id="UP000253472">
    <property type="component" value="Unassembled WGS sequence"/>
</dbReference>
<dbReference type="EMBL" id="QLNQ01000018">
    <property type="protein sequence ID" value="RCK66092.1"/>
    <property type="molecule type" value="Genomic_DNA"/>
</dbReference>
<gene>
    <name evidence="14" type="primary">SCO1</name>
    <name evidence="14" type="ORF">Cantr_01776</name>
</gene>
<keyword evidence="3 9" id="KW-0479">Metal-binding</keyword>
<dbReference type="PROSITE" id="PS51352">
    <property type="entry name" value="THIOREDOXIN_2"/>
    <property type="match status" value="1"/>
</dbReference>
<dbReference type="GO" id="GO:0016531">
    <property type="term" value="F:copper chaperone activity"/>
    <property type="evidence" value="ECO:0007669"/>
    <property type="project" value="InterPro"/>
</dbReference>
<dbReference type="GO" id="GO:0045454">
    <property type="term" value="P:cell redox homeostasis"/>
    <property type="evidence" value="ECO:0007669"/>
    <property type="project" value="UniProtKB-ARBA"/>
</dbReference>
<dbReference type="GO" id="GO:0006878">
    <property type="term" value="P:intracellular copper ion homeostasis"/>
    <property type="evidence" value="ECO:0007669"/>
    <property type="project" value="UniProtKB-UniRule"/>
</dbReference>
<feature type="binding site" evidence="9">
    <location>
        <position position="245"/>
    </location>
    <ligand>
        <name>Cu cation</name>
        <dbReference type="ChEBI" id="CHEBI:23378"/>
    </ligand>
</feature>
<evidence type="ECO:0000313" key="14">
    <source>
        <dbReference type="EMBL" id="RCK66092.1"/>
    </source>
</evidence>
<keyword evidence="12" id="KW-1133">Transmembrane helix</keyword>
<dbReference type="InterPro" id="IPR013766">
    <property type="entry name" value="Thioredoxin_domain"/>
</dbReference>
<evidence type="ECO:0000259" key="13">
    <source>
        <dbReference type="PROSITE" id="PS51352"/>
    </source>
</evidence>
<dbReference type="GO" id="GO:0033617">
    <property type="term" value="P:mitochondrial respiratory chain complex IV assembly"/>
    <property type="evidence" value="ECO:0007669"/>
    <property type="project" value="TreeGrafter"/>
</dbReference>
<evidence type="ECO:0000256" key="1">
    <source>
        <dbReference type="ARBA" id="ARBA00004273"/>
    </source>
</evidence>
<keyword evidence="4 8" id="KW-0999">Mitochondrion inner membrane</keyword>
<dbReference type="PIRSF" id="PIRSF037736">
    <property type="entry name" value="SCO1"/>
    <property type="match status" value="1"/>
</dbReference>
<feature type="binding site" evidence="9">
    <location>
        <position position="159"/>
    </location>
    <ligand>
        <name>Cu cation</name>
        <dbReference type="ChEBI" id="CHEBI:23378"/>
    </ligand>
</feature>
<reference evidence="14 15" key="1">
    <citation type="submission" date="2018-06" db="EMBL/GenBank/DDBJ databases">
        <title>Whole genome sequencing of Candida tropicalis (genome annotated by CSBL at Korea University).</title>
        <authorList>
            <person name="Ahn J."/>
        </authorList>
    </citation>
    <scope>NUCLEOTIDE SEQUENCE [LARGE SCALE GENOMIC DNA]</scope>
    <source>
        <strain evidence="14 15">ATCC 20962</strain>
    </source>
</reference>
<organism evidence="14 15">
    <name type="scientific">Candida viswanathii</name>
    <dbReference type="NCBI Taxonomy" id="5486"/>
    <lineage>
        <taxon>Eukaryota</taxon>
        <taxon>Fungi</taxon>
        <taxon>Dikarya</taxon>
        <taxon>Ascomycota</taxon>
        <taxon>Saccharomycotina</taxon>
        <taxon>Pichiomycetes</taxon>
        <taxon>Debaryomycetaceae</taxon>
        <taxon>Candida/Lodderomyces clade</taxon>
        <taxon>Candida</taxon>
    </lineage>
</organism>
<comment type="caution">
    <text evidence="14">The sequence shown here is derived from an EMBL/GenBank/DDBJ whole genome shotgun (WGS) entry which is preliminary data.</text>
</comment>
<keyword evidence="12" id="KW-0812">Transmembrane</keyword>
<dbReference type="CDD" id="cd02968">
    <property type="entry name" value="SCO"/>
    <property type="match status" value="1"/>
</dbReference>
<evidence type="ECO:0000256" key="8">
    <source>
        <dbReference type="PIRNR" id="PIRNR037736"/>
    </source>
</evidence>
<dbReference type="FunFam" id="3.40.30.10:FF:000013">
    <property type="entry name" value="Blast:Protein SCO1 homolog, mitochondrial"/>
    <property type="match status" value="1"/>
</dbReference>
<evidence type="ECO:0000256" key="11">
    <source>
        <dbReference type="SAM" id="MobiDB-lite"/>
    </source>
</evidence>
<dbReference type="OrthoDB" id="270009at2759"/>
<dbReference type="AlphaFoldDB" id="A0A367YM49"/>
<evidence type="ECO:0000256" key="3">
    <source>
        <dbReference type="ARBA" id="ARBA00022723"/>
    </source>
</evidence>
<sequence>MLSRLPLRSTMRSLPRVSSVQPLRSFSTTFRLLQEKHDPPSGDETKPKKRPLSRVAIGGSQSEKNKGFGMTVEFATWKAILLLCVVGGIGTYFFQQEKARLQKRKEMEANKTIGTPAIGGPFTLEDTDGKKFTQENLVDPNMKRFSILYFGFTHCPDVCPEELDKLGDILQKLKREGVEMQPVFITCDPARDTPAVLRAYLDDFDPSIIGLTGTYDQVKNCCKKYRVYFSTPPDVKPGQDYLVDHSIFYYLIDPEGNFVDVIGREAGVDDTVLKISRYSDAFIPERERLEKKEGIFGFLHR</sequence>
<dbReference type="InterPro" id="IPR036249">
    <property type="entry name" value="Thioredoxin-like_sf"/>
</dbReference>
<protein>
    <submittedName>
        <fullName evidence="14">Protein SCO1, mitochondrial</fullName>
    </submittedName>
</protein>
<keyword evidence="7 12" id="KW-0472">Membrane</keyword>
<keyword evidence="15" id="KW-1185">Reference proteome</keyword>
<dbReference type="STRING" id="5486.A0A367YM49"/>
<feature type="domain" description="Thioredoxin" evidence="13">
    <location>
        <begin position="113"/>
        <end position="284"/>
    </location>
</feature>
<dbReference type="InterPro" id="IPR017276">
    <property type="entry name" value="Synth_of_cyt-c-oxidase_Sco1/2"/>
</dbReference>
<accession>A0A367YM49</accession>
<feature type="disulfide bond" description="Redox-active" evidence="10">
    <location>
        <begin position="155"/>
        <end position="159"/>
    </location>
</feature>
<feature type="region of interest" description="Disordered" evidence="11">
    <location>
        <begin position="31"/>
        <end position="60"/>
    </location>
</feature>
<dbReference type="GO" id="GO:0005507">
    <property type="term" value="F:copper ion binding"/>
    <property type="evidence" value="ECO:0007669"/>
    <property type="project" value="InterPro"/>
</dbReference>
<keyword evidence="6 8" id="KW-0496">Mitochondrion</keyword>
<feature type="compositionally biased region" description="Basic and acidic residues" evidence="11">
    <location>
        <begin position="33"/>
        <end position="46"/>
    </location>
</feature>
<dbReference type="GO" id="GO:0005743">
    <property type="term" value="C:mitochondrial inner membrane"/>
    <property type="evidence" value="ECO:0007669"/>
    <property type="project" value="UniProtKB-SubCell"/>
</dbReference>
<evidence type="ECO:0000256" key="7">
    <source>
        <dbReference type="ARBA" id="ARBA00023136"/>
    </source>
</evidence>
<keyword evidence="5 9" id="KW-0186">Copper</keyword>
<evidence type="ECO:0000256" key="12">
    <source>
        <dbReference type="SAM" id="Phobius"/>
    </source>
</evidence>
<dbReference type="Pfam" id="PF02630">
    <property type="entry name" value="SCO1-SenC"/>
    <property type="match status" value="1"/>
</dbReference>
<evidence type="ECO:0000256" key="5">
    <source>
        <dbReference type="ARBA" id="ARBA00023008"/>
    </source>
</evidence>
<evidence type="ECO:0000313" key="15">
    <source>
        <dbReference type="Proteomes" id="UP000253472"/>
    </source>
</evidence>
<name>A0A367YM49_9ASCO</name>
<feature type="transmembrane region" description="Helical" evidence="12">
    <location>
        <begin position="74"/>
        <end position="94"/>
    </location>
</feature>
<dbReference type="PANTHER" id="PTHR12151">
    <property type="entry name" value="ELECTRON TRANSPORT PROTIN SCO1/SENC FAMILY MEMBER"/>
    <property type="match status" value="1"/>
</dbReference>
<evidence type="ECO:0000256" key="2">
    <source>
        <dbReference type="ARBA" id="ARBA00010996"/>
    </source>
</evidence>
<evidence type="ECO:0000256" key="6">
    <source>
        <dbReference type="ARBA" id="ARBA00023128"/>
    </source>
</evidence>
<dbReference type="SUPFAM" id="SSF52833">
    <property type="entry name" value="Thioredoxin-like"/>
    <property type="match status" value="1"/>
</dbReference>
<comment type="subcellular location">
    <subcellularLocation>
        <location evidence="1 8">Mitochondrion inner membrane</location>
    </subcellularLocation>
</comment>
<comment type="similarity">
    <text evidence="2 8">Belongs to the SCO1/2 family.</text>
</comment>
<proteinExistence type="inferred from homology"/>
<evidence type="ECO:0000256" key="10">
    <source>
        <dbReference type="PIRSR" id="PIRSR603782-2"/>
    </source>
</evidence>
<feature type="binding site" evidence="9">
    <location>
        <position position="155"/>
    </location>
    <ligand>
        <name>Cu cation</name>
        <dbReference type="ChEBI" id="CHEBI:23378"/>
    </ligand>
</feature>
<keyword evidence="10" id="KW-1015">Disulfide bond</keyword>
<evidence type="ECO:0000256" key="9">
    <source>
        <dbReference type="PIRSR" id="PIRSR037736-1"/>
    </source>
</evidence>